<dbReference type="GO" id="GO:0018580">
    <property type="term" value="F:nitronate monooxygenase activity"/>
    <property type="evidence" value="ECO:0007669"/>
    <property type="project" value="InterPro"/>
</dbReference>
<accession>A0A9P5NKB7</accession>
<dbReference type="PANTHER" id="PTHR32332">
    <property type="entry name" value="2-NITROPROPANE DIOXYGENASE"/>
    <property type="match status" value="1"/>
</dbReference>
<dbReference type="Pfam" id="PF03060">
    <property type="entry name" value="NMO"/>
    <property type="match status" value="2"/>
</dbReference>
<dbReference type="OrthoDB" id="2349068at2759"/>
<dbReference type="GO" id="GO:0051213">
    <property type="term" value="F:dioxygenase activity"/>
    <property type="evidence" value="ECO:0007669"/>
    <property type="project" value="UniProtKB-KW"/>
</dbReference>
<name>A0A9P5NKB7_GYMJU</name>
<keyword evidence="5" id="KW-1185">Reference proteome</keyword>
<sequence>MPSIKTPLTELLNVDVPIISAPMATAATPELAAAVTSAGGFGMIGAGVSSSKTLKGDIERIRNKLRIDADKPVPIGVGMLGWVLDAIPEQSLEAVLDEKPVAVWLAFGSDLGKYVTRIRVHDSKCSRKTIVFVIVNSVEMALKAADDWKVDVIVVQGIEAGGHGGARAPPLFDLLPAILDAVPNGPLVVGAGGISNGSQIAALLTLGAHGVVLGTRFLFTPECQYSSQQKEILLKAGLNDTTRSLAFDEVARLDLWPHELTGRAISNNIIEDLHDGLDLETRLKKYDESAAAGDTSRLIVWAGVGAGLVKNILPAAEIVSELRKDTVAYLKGACKLAQISEYTQHPLHKYGL</sequence>
<dbReference type="AlphaFoldDB" id="A0A9P5NKB7"/>
<evidence type="ECO:0000256" key="3">
    <source>
        <dbReference type="ARBA" id="ARBA00023002"/>
    </source>
</evidence>
<reference evidence="4" key="1">
    <citation type="submission" date="2020-11" db="EMBL/GenBank/DDBJ databases">
        <authorList>
            <consortium name="DOE Joint Genome Institute"/>
            <person name="Ahrendt S."/>
            <person name="Riley R."/>
            <person name="Andreopoulos W."/>
            <person name="LaButti K."/>
            <person name="Pangilinan J."/>
            <person name="Ruiz-duenas F.J."/>
            <person name="Barrasa J.M."/>
            <person name="Sanchez-Garcia M."/>
            <person name="Camarero S."/>
            <person name="Miyauchi S."/>
            <person name="Serrano A."/>
            <person name="Linde D."/>
            <person name="Babiker R."/>
            <person name="Drula E."/>
            <person name="Ayuso-Fernandez I."/>
            <person name="Pacheco R."/>
            <person name="Padilla G."/>
            <person name="Ferreira P."/>
            <person name="Barriuso J."/>
            <person name="Kellner H."/>
            <person name="Castanera R."/>
            <person name="Alfaro M."/>
            <person name="Ramirez L."/>
            <person name="Pisabarro A.G."/>
            <person name="Kuo A."/>
            <person name="Tritt A."/>
            <person name="Lipzen A."/>
            <person name="He G."/>
            <person name="Yan M."/>
            <person name="Ng V."/>
            <person name="Cullen D."/>
            <person name="Martin F."/>
            <person name="Rosso M.-N."/>
            <person name="Henrissat B."/>
            <person name="Hibbett D."/>
            <person name="Martinez A.T."/>
            <person name="Grigoriev I.V."/>
        </authorList>
    </citation>
    <scope>NUCLEOTIDE SEQUENCE</scope>
    <source>
        <strain evidence="4">AH 44721</strain>
    </source>
</reference>
<keyword evidence="3" id="KW-0560">Oxidoreductase</keyword>
<evidence type="ECO:0000313" key="4">
    <source>
        <dbReference type="EMBL" id="KAF8890549.1"/>
    </source>
</evidence>
<protein>
    <submittedName>
        <fullName evidence="4">2-nitropropane dioxygenase</fullName>
    </submittedName>
</protein>
<evidence type="ECO:0000313" key="5">
    <source>
        <dbReference type="Proteomes" id="UP000724874"/>
    </source>
</evidence>
<dbReference type="CDD" id="cd04730">
    <property type="entry name" value="NPD_like"/>
    <property type="match status" value="1"/>
</dbReference>
<dbReference type="Proteomes" id="UP000724874">
    <property type="component" value="Unassembled WGS sequence"/>
</dbReference>
<comment type="caution">
    <text evidence="4">The sequence shown here is derived from an EMBL/GenBank/DDBJ whole genome shotgun (WGS) entry which is preliminary data.</text>
</comment>
<evidence type="ECO:0000256" key="2">
    <source>
        <dbReference type="ARBA" id="ARBA00022643"/>
    </source>
</evidence>
<gene>
    <name evidence="4" type="ORF">CPB84DRAFT_1849130</name>
</gene>
<keyword evidence="4" id="KW-0223">Dioxygenase</keyword>
<keyword evidence="2" id="KW-0288">FMN</keyword>
<keyword evidence="1" id="KW-0285">Flavoprotein</keyword>
<dbReference type="PANTHER" id="PTHR32332:SF31">
    <property type="entry name" value="2-NITROPROPANE DIOXYGENASE FAMILY, PUTATIVE (AFU_ORTHOLOGUE AFUA_2G09850)-RELATED"/>
    <property type="match status" value="1"/>
</dbReference>
<dbReference type="InterPro" id="IPR004136">
    <property type="entry name" value="NMO"/>
</dbReference>
<organism evidence="4 5">
    <name type="scientific">Gymnopilus junonius</name>
    <name type="common">Spectacular rustgill mushroom</name>
    <name type="synonym">Gymnopilus spectabilis subsp. junonius</name>
    <dbReference type="NCBI Taxonomy" id="109634"/>
    <lineage>
        <taxon>Eukaryota</taxon>
        <taxon>Fungi</taxon>
        <taxon>Dikarya</taxon>
        <taxon>Basidiomycota</taxon>
        <taxon>Agaricomycotina</taxon>
        <taxon>Agaricomycetes</taxon>
        <taxon>Agaricomycetidae</taxon>
        <taxon>Agaricales</taxon>
        <taxon>Agaricineae</taxon>
        <taxon>Hymenogastraceae</taxon>
        <taxon>Gymnopilus</taxon>
    </lineage>
</organism>
<proteinExistence type="predicted"/>
<dbReference type="SUPFAM" id="SSF51412">
    <property type="entry name" value="Inosine monophosphate dehydrogenase (IMPDH)"/>
    <property type="match status" value="1"/>
</dbReference>
<dbReference type="Gene3D" id="3.20.20.70">
    <property type="entry name" value="Aldolase class I"/>
    <property type="match status" value="1"/>
</dbReference>
<dbReference type="InterPro" id="IPR013785">
    <property type="entry name" value="Aldolase_TIM"/>
</dbReference>
<evidence type="ECO:0000256" key="1">
    <source>
        <dbReference type="ARBA" id="ARBA00022630"/>
    </source>
</evidence>
<dbReference type="EMBL" id="JADNYJ010000075">
    <property type="protein sequence ID" value="KAF8890549.1"/>
    <property type="molecule type" value="Genomic_DNA"/>
</dbReference>